<organism evidence="2 3">
    <name type="scientific">Vibrio sinaloensis DSM 21326</name>
    <dbReference type="NCBI Taxonomy" id="945550"/>
    <lineage>
        <taxon>Bacteria</taxon>
        <taxon>Pseudomonadati</taxon>
        <taxon>Pseudomonadota</taxon>
        <taxon>Gammaproteobacteria</taxon>
        <taxon>Vibrionales</taxon>
        <taxon>Vibrionaceae</taxon>
        <taxon>Vibrio</taxon>
        <taxon>Vibrio oreintalis group</taxon>
    </lineage>
</organism>
<dbReference type="eggNOG" id="COG0456">
    <property type="taxonomic scope" value="Bacteria"/>
</dbReference>
<dbReference type="SUPFAM" id="SSF55729">
    <property type="entry name" value="Acyl-CoA N-acyltransferases (Nat)"/>
    <property type="match status" value="1"/>
</dbReference>
<evidence type="ECO:0000259" key="1">
    <source>
        <dbReference type="PROSITE" id="PS51186"/>
    </source>
</evidence>
<dbReference type="CDD" id="cd04301">
    <property type="entry name" value="NAT_SF"/>
    <property type="match status" value="1"/>
</dbReference>
<dbReference type="Gene3D" id="3.40.630.30">
    <property type="match status" value="1"/>
</dbReference>
<dbReference type="PROSITE" id="PS51186">
    <property type="entry name" value="GNAT"/>
    <property type="match status" value="1"/>
</dbReference>
<dbReference type="PANTHER" id="PTHR43451:SF1">
    <property type="entry name" value="ACETYLTRANSFERASE"/>
    <property type="match status" value="1"/>
</dbReference>
<dbReference type="InterPro" id="IPR016181">
    <property type="entry name" value="Acyl_CoA_acyltransferase"/>
</dbReference>
<dbReference type="InterPro" id="IPR000182">
    <property type="entry name" value="GNAT_dom"/>
</dbReference>
<dbReference type="InterPro" id="IPR052564">
    <property type="entry name" value="N-acetyltrans/Recomb-assoc"/>
</dbReference>
<dbReference type="GeneID" id="95570654"/>
<proteinExistence type="predicted"/>
<feature type="domain" description="N-acetyltransferase" evidence="1">
    <location>
        <begin position="1"/>
        <end position="152"/>
    </location>
</feature>
<comment type="caution">
    <text evidence="2">The sequence shown here is derived from an EMBL/GenBank/DDBJ whole genome shotgun (WGS) entry which is preliminary data.</text>
</comment>
<dbReference type="PANTHER" id="PTHR43451">
    <property type="entry name" value="ACETYLTRANSFERASE (GNAT) FAMILY PROTEIN"/>
    <property type="match status" value="1"/>
</dbReference>
<name>E8MAL5_PHOS4</name>
<protein>
    <submittedName>
        <fullName evidence="2">GCN5-like N-acetyltransferase</fullName>
    </submittedName>
</protein>
<evidence type="ECO:0000313" key="3">
    <source>
        <dbReference type="Proteomes" id="UP000006228"/>
    </source>
</evidence>
<dbReference type="GO" id="GO:0016747">
    <property type="term" value="F:acyltransferase activity, transferring groups other than amino-acyl groups"/>
    <property type="evidence" value="ECO:0007669"/>
    <property type="project" value="InterPro"/>
</dbReference>
<dbReference type="OrthoDB" id="5355033at2"/>
<keyword evidence="2" id="KW-0808">Transferase</keyword>
<dbReference type="AlphaFoldDB" id="E8MAL5"/>
<dbReference type="Pfam" id="PF13673">
    <property type="entry name" value="Acetyltransf_10"/>
    <property type="match status" value="1"/>
</dbReference>
<sequence length="152" mass="18116">MIRAFHSNDSNTLWQLFFNTVRNVNRQHYSQQQVEVWAKEDIELSLWQQRMITLDPFVCLRQGIIAGYADLQDDGLIDHFYCHREFQGQGVGRELMTHIHQLAEQKGLDYLYSNVSITARPFFERFGFSVTKEQRNEREGVLLINYRMEKRV</sequence>
<dbReference type="Proteomes" id="UP000006228">
    <property type="component" value="Unassembled WGS sequence"/>
</dbReference>
<accession>E8MAL5</accession>
<evidence type="ECO:0000313" key="2">
    <source>
        <dbReference type="EMBL" id="EGA68936.1"/>
    </source>
</evidence>
<reference evidence="2 3" key="1">
    <citation type="journal article" date="2012" name="Int. J. Syst. Evol. Microbiol.">
        <title>Vibrio caribbeanicus sp. nov., isolated from the marine sponge Scleritoderma cyanea.</title>
        <authorList>
            <person name="Hoffmann M."/>
            <person name="Monday S.R."/>
            <person name="Allard M.W."/>
            <person name="Strain E.A."/>
            <person name="Whittaker P."/>
            <person name="Naum M."/>
            <person name="McCarthy P.J."/>
            <person name="Lopez J.V."/>
            <person name="Fischer M."/>
            <person name="Brown E.W."/>
        </authorList>
    </citation>
    <scope>NUCLEOTIDE SEQUENCE [LARGE SCALE GENOMIC DNA]</scope>
    <source>
        <strain evidence="3">DSMZ 21326</strain>
    </source>
</reference>
<dbReference type="EMBL" id="AEVT01000096">
    <property type="protein sequence ID" value="EGA68936.1"/>
    <property type="molecule type" value="Genomic_DNA"/>
</dbReference>
<gene>
    <name evidence="2" type="ORF">VISI1226_21069</name>
</gene>
<dbReference type="RefSeq" id="WP_008079543.1">
    <property type="nucleotide sequence ID" value="NZ_AEVT01000096.1"/>
</dbReference>